<accession>A0A915XJ13</accession>
<proteinExistence type="predicted"/>
<reference evidence="2" key="1">
    <citation type="submission" date="2020-12" db="EMBL/GenBank/DDBJ databases">
        <title>Desulfobium dissulfuricans gen. nov., sp. nov., a novel mesophilic, sulfate-reducing bacterium isolated from a deep-sea hydrothermal vent.</title>
        <authorList>
            <person name="Hashimoto Y."/>
            <person name="Tame A."/>
            <person name="Sawayama S."/>
            <person name="Miyazaki J."/>
            <person name="Takai K."/>
            <person name="Nakagawa S."/>
        </authorList>
    </citation>
    <scope>NUCLEOTIDE SEQUENCE</scope>
    <source>
        <strain evidence="2">GF1</strain>
    </source>
</reference>
<dbReference type="GO" id="GO:0001522">
    <property type="term" value="P:pseudouridine synthesis"/>
    <property type="evidence" value="ECO:0007669"/>
    <property type="project" value="InterPro"/>
</dbReference>
<dbReference type="InterPro" id="IPR020103">
    <property type="entry name" value="PsdUridine_synth_cat_dom_sf"/>
</dbReference>
<sequence>MVRNLVGTLLLVARGQMTTDEFSTVLQARNRSLAGPTAPARGLFLEQVFYGPLP</sequence>
<dbReference type="GO" id="GO:0009982">
    <property type="term" value="F:pseudouridine synthase activity"/>
    <property type="evidence" value="ECO:0007669"/>
    <property type="project" value="InterPro"/>
</dbReference>
<dbReference type="Pfam" id="PF01416">
    <property type="entry name" value="PseudoU_synth_1"/>
    <property type="match status" value="1"/>
</dbReference>
<dbReference type="Proteomes" id="UP001063350">
    <property type="component" value="Chromosome"/>
</dbReference>
<dbReference type="InterPro" id="IPR020097">
    <property type="entry name" value="PsdUridine_synth_TruA_a/b_dom"/>
</dbReference>
<gene>
    <name evidence="2" type="ORF">GF1_05780</name>
</gene>
<evidence type="ECO:0000313" key="2">
    <source>
        <dbReference type="EMBL" id="BCO08202.1"/>
    </source>
</evidence>
<dbReference type="SUPFAM" id="SSF55120">
    <property type="entry name" value="Pseudouridine synthase"/>
    <property type="match status" value="1"/>
</dbReference>
<name>A0A915XJ13_9BACT</name>
<evidence type="ECO:0000259" key="1">
    <source>
        <dbReference type="Pfam" id="PF01416"/>
    </source>
</evidence>
<protein>
    <recommendedName>
        <fullName evidence="1">Pseudouridine synthase I TruA alpha/beta domain-containing protein</fullName>
    </recommendedName>
</protein>
<keyword evidence="3" id="KW-1185">Reference proteome</keyword>
<organism evidence="2 3">
    <name type="scientific">Desulfolithobacter dissulfuricans</name>
    <dbReference type="NCBI Taxonomy" id="2795293"/>
    <lineage>
        <taxon>Bacteria</taxon>
        <taxon>Pseudomonadati</taxon>
        <taxon>Thermodesulfobacteriota</taxon>
        <taxon>Desulfobulbia</taxon>
        <taxon>Desulfobulbales</taxon>
        <taxon>Desulfobulbaceae</taxon>
        <taxon>Desulfolithobacter</taxon>
    </lineage>
</organism>
<dbReference type="InterPro" id="IPR020095">
    <property type="entry name" value="PsdUridine_synth_TruA_C"/>
</dbReference>
<feature type="domain" description="Pseudouridine synthase I TruA alpha/beta" evidence="1">
    <location>
        <begin position="1"/>
        <end position="50"/>
    </location>
</feature>
<dbReference type="AlphaFoldDB" id="A0A915XJ13"/>
<evidence type="ECO:0000313" key="3">
    <source>
        <dbReference type="Proteomes" id="UP001063350"/>
    </source>
</evidence>
<dbReference type="GO" id="GO:0006396">
    <property type="term" value="P:RNA processing"/>
    <property type="evidence" value="ECO:0007669"/>
    <property type="project" value="UniProtKB-ARBA"/>
</dbReference>
<dbReference type="Gene3D" id="3.30.70.660">
    <property type="entry name" value="Pseudouridine synthase I, catalytic domain, C-terminal subdomain"/>
    <property type="match status" value="1"/>
</dbReference>
<dbReference type="KEGG" id="ddu:GF1_05780"/>
<dbReference type="RefSeq" id="WP_267928118.1">
    <property type="nucleotide sequence ID" value="NZ_AP024233.1"/>
</dbReference>
<dbReference type="GO" id="GO:0003723">
    <property type="term" value="F:RNA binding"/>
    <property type="evidence" value="ECO:0007669"/>
    <property type="project" value="InterPro"/>
</dbReference>
<dbReference type="EMBL" id="AP024233">
    <property type="protein sequence ID" value="BCO08202.1"/>
    <property type="molecule type" value="Genomic_DNA"/>
</dbReference>
<dbReference type="GO" id="GO:0140098">
    <property type="term" value="F:catalytic activity, acting on RNA"/>
    <property type="evidence" value="ECO:0007669"/>
    <property type="project" value="UniProtKB-ARBA"/>
</dbReference>